<proteinExistence type="predicted"/>
<keyword evidence="2" id="KW-1185">Reference proteome</keyword>
<dbReference type="Proteomes" id="UP000245698">
    <property type="component" value="Unassembled WGS sequence"/>
</dbReference>
<accession>A0A2P9AN43</accession>
<dbReference type="EMBL" id="FUIG01000037">
    <property type="protein sequence ID" value="SJM32554.1"/>
    <property type="molecule type" value="Genomic_DNA"/>
</dbReference>
<name>A0A2P9AN43_9HYPH</name>
<sequence>MTVLPAGPKGSSFELIAKRPSTPGCCVCATGEQNSPWSGAGNAGAAGEGSVWRKVGYIFLSRRNMTCAADPRSISLTRWRTVVSDRKLRNGRLEPDAALRKDFSSPTTARIFGLAKDALILSTWRVIRTAAEGQRSKPIRFPGHGPGSISPAYFCLSALA</sequence>
<organism evidence="1 2">
    <name type="scientific">Mesorhizobium delmotii</name>
    <dbReference type="NCBI Taxonomy" id="1631247"/>
    <lineage>
        <taxon>Bacteria</taxon>
        <taxon>Pseudomonadati</taxon>
        <taxon>Pseudomonadota</taxon>
        <taxon>Alphaproteobacteria</taxon>
        <taxon>Hyphomicrobiales</taxon>
        <taxon>Phyllobacteriaceae</taxon>
        <taxon>Mesorhizobium</taxon>
    </lineage>
</organism>
<protein>
    <submittedName>
        <fullName evidence="1">Uncharacterized protein</fullName>
    </submittedName>
</protein>
<reference evidence="2" key="1">
    <citation type="submission" date="2016-12" db="EMBL/GenBank/DDBJ databases">
        <authorList>
            <person name="Brunel B."/>
        </authorList>
    </citation>
    <scope>NUCLEOTIDE SEQUENCE [LARGE SCALE GENOMIC DNA]</scope>
</reference>
<dbReference type="AlphaFoldDB" id="A0A2P9AN43"/>
<gene>
    <name evidence="1" type="ORF">BQ8482_30010</name>
</gene>
<evidence type="ECO:0000313" key="1">
    <source>
        <dbReference type="EMBL" id="SJM32554.1"/>
    </source>
</evidence>
<evidence type="ECO:0000313" key="2">
    <source>
        <dbReference type="Proteomes" id="UP000245698"/>
    </source>
</evidence>